<dbReference type="SMART" id="SM00554">
    <property type="entry name" value="FAS1"/>
    <property type="match status" value="2"/>
</dbReference>
<evidence type="ECO:0000259" key="3">
    <source>
        <dbReference type="PROSITE" id="PS50213"/>
    </source>
</evidence>
<dbReference type="AlphaFoldDB" id="A0ABD1Y9R6"/>
<organism evidence="4 5">
    <name type="scientific">Riccia fluitans</name>
    <dbReference type="NCBI Taxonomy" id="41844"/>
    <lineage>
        <taxon>Eukaryota</taxon>
        <taxon>Viridiplantae</taxon>
        <taxon>Streptophyta</taxon>
        <taxon>Embryophyta</taxon>
        <taxon>Marchantiophyta</taxon>
        <taxon>Marchantiopsida</taxon>
        <taxon>Marchantiidae</taxon>
        <taxon>Marchantiales</taxon>
        <taxon>Ricciaceae</taxon>
        <taxon>Riccia</taxon>
    </lineage>
</organism>
<evidence type="ECO:0000313" key="4">
    <source>
        <dbReference type="EMBL" id="KAL2623502.1"/>
    </source>
</evidence>
<evidence type="ECO:0000313" key="5">
    <source>
        <dbReference type="Proteomes" id="UP001605036"/>
    </source>
</evidence>
<name>A0ABD1Y9R6_9MARC</name>
<dbReference type="InterPro" id="IPR036378">
    <property type="entry name" value="FAS1_dom_sf"/>
</dbReference>
<dbReference type="PANTHER" id="PTHR32499">
    <property type="entry name" value="FASCICLIN-LIKE ARABINOGALACTAN PROTEIN 16"/>
    <property type="match status" value="1"/>
</dbReference>
<gene>
    <name evidence="4" type="ORF">R1flu_003707</name>
</gene>
<accession>A0ABD1Y9R6</accession>
<feature type="chain" id="PRO_5044772520" description="FAS1 domain-containing protein" evidence="2">
    <location>
        <begin position="17"/>
        <end position="483"/>
    </location>
</feature>
<dbReference type="Pfam" id="PF02469">
    <property type="entry name" value="Fasciclin"/>
    <property type="match status" value="2"/>
</dbReference>
<dbReference type="Proteomes" id="UP001605036">
    <property type="component" value="Unassembled WGS sequence"/>
</dbReference>
<feature type="domain" description="FAS1" evidence="3">
    <location>
        <begin position="29"/>
        <end position="162"/>
    </location>
</feature>
<feature type="region of interest" description="Disordered" evidence="1">
    <location>
        <begin position="400"/>
        <end position="424"/>
    </location>
</feature>
<proteinExistence type="predicted"/>
<keyword evidence="5" id="KW-1185">Reference proteome</keyword>
<evidence type="ECO:0000256" key="1">
    <source>
        <dbReference type="SAM" id="MobiDB-lite"/>
    </source>
</evidence>
<evidence type="ECO:0000256" key="2">
    <source>
        <dbReference type="SAM" id="SignalP"/>
    </source>
</evidence>
<keyword evidence="2" id="KW-0732">Signal</keyword>
<dbReference type="Gene3D" id="2.30.180.10">
    <property type="entry name" value="FAS1 domain"/>
    <property type="match status" value="2"/>
</dbReference>
<dbReference type="InterPro" id="IPR044654">
    <property type="entry name" value="FLA15/16/17/18"/>
</dbReference>
<dbReference type="PANTHER" id="PTHR32499:SF3">
    <property type="entry name" value="FASCICLIN-LIKE ARABINOGALACTAN PROTEIN 16"/>
    <property type="match status" value="1"/>
</dbReference>
<feature type="domain" description="FAS1" evidence="3">
    <location>
        <begin position="254"/>
        <end position="398"/>
    </location>
</feature>
<dbReference type="SUPFAM" id="SSF82153">
    <property type="entry name" value="FAS1 domain"/>
    <property type="match status" value="2"/>
</dbReference>
<dbReference type="PROSITE" id="PS50213">
    <property type="entry name" value="FAS1"/>
    <property type="match status" value="2"/>
</dbReference>
<dbReference type="EMBL" id="JBHFFA010000006">
    <property type="protein sequence ID" value="KAL2623502.1"/>
    <property type="molecule type" value="Genomic_DNA"/>
</dbReference>
<feature type="signal peptide" evidence="2">
    <location>
        <begin position="1"/>
        <end position="16"/>
    </location>
</feature>
<dbReference type="InterPro" id="IPR000782">
    <property type="entry name" value="FAS1_domain"/>
</dbReference>
<sequence>MAALWGLAFLVSLCAAAPASFVVADNVGVGGSVLEALLESQYSEWMELVEQAVMLQPLEDLVASGKKLTIFAPQNHQLSAEMKTFLLRPSNALALKLVVQHHVLLERVTSADWRAATFTTLGSDSIPLSAQDGVLYAGDVAVVSRDSIVRQDGVVHGVEELLLPNSVMQDFVTYSTSRMDTPLPTGAPGLENRRAQLLEKQYSRLEAKVPSFYSNVISSAPSHAPSHAPALAPSIAPAPGPSAGLYLGIGEDEVTTFIQALLQFGGYTEFAGLLVDLTSLGQQISKLVNMGYRLTILAPDDKAWSNALTDEQVSSQAALEEILHYHIITEYQTEESLYSTLRRTGKSHFATLRVPHKLVAREVDGLVVFGEGEQAASVYDLNIFGDGRLSVLGIDKVLVPSEKKTEDPEEHTESPPAPKKTDRHLIEIETETDMETETEIQTLQLPTESSSTTNAGPEKVIGVSTKIAAAAACVVAAVNCLLL</sequence>
<protein>
    <recommendedName>
        <fullName evidence="3">FAS1 domain-containing protein</fullName>
    </recommendedName>
</protein>
<reference evidence="4 5" key="1">
    <citation type="submission" date="2024-09" db="EMBL/GenBank/DDBJ databases">
        <title>Chromosome-scale assembly of Riccia fluitans.</title>
        <authorList>
            <person name="Paukszto L."/>
            <person name="Sawicki J."/>
            <person name="Karawczyk K."/>
            <person name="Piernik-Szablinska J."/>
            <person name="Szczecinska M."/>
            <person name="Mazdziarz M."/>
        </authorList>
    </citation>
    <scope>NUCLEOTIDE SEQUENCE [LARGE SCALE GENOMIC DNA]</scope>
    <source>
        <strain evidence="4">Rf_01</strain>
        <tissue evidence="4">Aerial parts of the thallus</tissue>
    </source>
</reference>
<comment type="caution">
    <text evidence="4">The sequence shown here is derived from an EMBL/GenBank/DDBJ whole genome shotgun (WGS) entry which is preliminary data.</text>
</comment>